<protein>
    <submittedName>
        <fullName evidence="1">Uncharacterized protein</fullName>
    </submittedName>
</protein>
<accession>A0A084IME4</accession>
<dbReference type="EMBL" id="APNK01000008">
    <property type="protein sequence ID" value="KEZ77878.1"/>
    <property type="molecule type" value="Genomic_DNA"/>
</dbReference>
<name>A0A084IME4_SALHC</name>
<organism evidence="1 2">
    <name type="scientific">Salinisphaera hydrothermalis (strain C41B8)</name>
    <dbReference type="NCBI Taxonomy" id="1304275"/>
    <lineage>
        <taxon>Bacteria</taxon>
        <taxon>Pseudomonadati</taxon>
        <taxon>Pseudomonadota</taxon>
        <taxon>Gammaproteobacteria</taxon>
        <taxon>Salinisphaerales</taxon>
        <taxon>Salinisphaeraceae</taxon>
        <taxon>Salinisphaera</taxon>
    </lineage>
</organism>
<comment type="caution">
    <text evidence="1">The sequence shown here is derived from an EMBL/GenBank/DDBJ whole genome shotgun (WGS) entry which is preliminary data.</text>
</comment>
<evidence type="ECO:0000313" key="2">
    <source>
        <dbReference type="Proteomes" id="UP000028302"/>
    </source>
</evidence>
<dbReference type="STRING" id="1304275.C41B8_07522"/>
<dbReference type="Proteomes" id="UP000028302">
    <property type="component" value="Unassembled WGS sequence"/>
</dbReference>
<dbReference type="InterPro" id="IPR029063">
    <property type="entry name" value="SAM-dependent_MTases_sf"/>
</dbReference>
<proteinExistence type="predicted"/>
<evidence type="ECO:0000313" key="1">
    <source>
        <dbReference type="EMBL" id="KEZ77878.1"/>
    </source>
</evidence>
<dbReference type="SUPFAM" id="SSF53335">
    <property type="entry name" value="S-adenosyl-L-methionine-dependent methyltransferases"/>
    <property type="match status" value="1"/>
</dbReference>
<dbReference type="eggNOG" id="ENOG50339NM">
    <property type="taxonomic scope" value="Bacteria"/>
</dbReference>
<keyword evidence="2" id="KW-1185">Reference proteome</keyword>
<reference evidence="1 2" key="1">
    <citation type="submission" date="2013-03" db="EMBL/GenBank/DDBJ databases">
        <title>Salinisphaera hydrothermalis C41B8 Genome Sequencing.</title>
        <authorList>
            <person name="Li C."/>
            <person name="Lai Q."/>
            <person name="Shao Z."/>
        </authorList>
    </citation>
    <scope>NUCLEOTIDE SEQUENCE [LARGE SCALE GENOMIC DNA]</scope>
    <source>
        <strain evidence="1 2">C41B8</strain>
    </source>
</reference>
<sequence>MQRHRLHPRELRYTYAANRMAEHVMATLNTKELLAIRDEEVARSDRRLVDFKYFNIRPWIVENIKRALRLGLDDCRGRRILDIGTGFGYFPYICEFMEHHAAALDIPGHRLYDRVIETLKVDRAHHFINPFEPLPASSGPHDYVTAYQVAFNRPGTDERWRAAEWAFFLEDVIGHHLAASGRLHMELNWSFPIGDWYDSETRKLFDSYGAVRVGNEVDIVKR</sequence>
<gene>
    <name evidence="1" type="ORF">C41B8_07522</name>
</gene>
<dbReference type="AlphaFoldDB" id="A0A084IME4"/>